<keyword evidence="3" id="KW-1185">Reference proteome</keyword>
<dbReference type="RefSeq" id="WP_186241542.1">
    <property type="nucleotide sequence ID" value="NZ_OCTY01000002.1"/>
</dbReference>
<sequence length="153" mass="16405">MSIAITTSSAMARHGNGIYDCSGAQVRAHCRHLATVVTVRGIVDAVNVERVSEYIRRFVLGSNPVVLDMSDVSHFGAAGISLLYILDEECAAVGVEWTLVASPPVMERLGDPEANGAEPMFPTARSVHDALHNLADAIASRRQLVLPLIRKTA</sequence>
<dbReference type="CDD" id="cd07043">
    <property type="entry name" value="STAS_anti-anti-sigma_factors"/>
    <property type="match status" value="1"/>
</dbReference>
<evidence type="ECO:0000313" key="2">
    <source>
        <dbReference type="EMBL" id="SOJ53246.1"/>
    </source>
</evidence>
<dbReference type="AlphaFoldDB" id="A0A7Z7N8Y5"/>
<evidence type="ECO:0000259" key="1">
    <source>
        <dbReference type="PROSITE" id="PS50801"/>
    </source>
</evidence>
<evidence type="ECO:0000313" key="3">
    <source>
        <dbReference type="Proteomes" id="UP000554965"/>
    </source>
</evidence>
<proteinExistence type="predicted"/>
<dbReference type="InterPro" id="IPR036513">
    <property type="entry name" value="STAS_dom_sf"/>
</dbReference>
<dbReference type="InterPro" id="IPR002645">
    <property type="entry name" value="STAS_dom"/>
</dbReference>
<gene>
    <name evidence="2" type="ORF">MSIMFB_00747</name>
</gene>
<feature type="domain" description="STAS" evidence="1">
    <location>
        <begin position="36"/>
        <end position="134"/>
    </location>
</feature>
<protein>
    <recommendedName>
        <fullName evidence="1">STAS domain-containing protein</fullName>
    </recommendedName>
</protein>
<comment type="caution">
    <text evidence="2">The sequence shown here is derived from an EMBL/GenBank/DDBJ whole genome shotgun (WGS) entry which is preliminary data.</text>
</comment>
<dbReference type="PROSITE" id="PS50801">
    <property type="entry name" value="STAS"/>
    <property type="match status" value="1"/>
</dbReference>
<reference evidence="2 3" key="1">
    <citation type="submission" date="2017-10" db="EMBL/GenBank/DDBJ databases">
        <authorList>
            <consortium name="Urmite Genomes"/>
        </authorList>
    </citation>
    <scope>NUCLEOTIDE SEQUENCE [LARGE SCALE GENOMIC DNA]</scope>
    <source>
        <strain evidence="2 3">FB-527</strain>
    </source>
</reference>
<accession>A0A7Z7N8Y5</accession>
<organism evidence="2 3">
    <name type="scientific">Mycobacterium simulans</name>
    <dbReference type="NCBI Taxonomy" id="627089"/>
    <lineage>
        <taxon>Bacteria</taxon>
        <taxon>Bacillati</taxon>
        <taxon>Actinomycetota</taxon>
        <taxon>Actinomycetes</taxon>
        <taxon>Mycobacteriales</taxon>
        <taxon>Mycobacteriaceae</taxon>
        <taxon>Mycobacterium</taxon>
    </lineage>
</organism>
<dbReference type="Pfam" id="PF01740">
    <property type="entry name" value="STAS"/>
    <property type="match status" value="1"/>
</dbReference>
<dbReference type="Gene3D" id="3.30.750.24">
    <property type="entry name" value="STAS domain"/>
    <property type="match status" value="1"/>
</dbReference>
<dbReference type="Proteomes" id="UP000554965">
    <property type="component" value="Unassembled WGS sequence"/>
</dbReference>
<dbReference type="EMBL" id="OCTY01000002">
    <property type="protein sequence ID" value="SOJ53246.1"/>
    <property type="molecule type" value="Genomic_DNA"/>
</dbReference>
<dbReference type="SUPFAM" id="SSF52091">
    <property type="entry name" value="SpoIIaa-like"/>
    <property type="match status" value="1"/>
</dbReference>
<name>A0A7Z7N8Y5_9MYCO</name>